<dbReference type="Proteomes" id="UP000186385">
    <property type="component" value="Unassembled WGS sequence"/>
</dbReference>
<dbReference type="STRING" id="1017273.SAMN05443094_101371"/>
<organism evidence="1 2">
    <name type="scientific">Domibacillus enclensis</name>
    <dbReference type="NCBI Taxonomy" id="1017273"/>
    <lineage>
        <taxon>Bacteria</taxon>
        <taxon>Bacillati</taxon>
        <taxon>Bacillota</taxon>
        <taxon>Bacilli</taxon>
        <taxon>Bacillales</taxon>
        <taxon>Bacillaceae</taxon>
        <taxon>Domibacillus</taxon>
    </lineage>
</organism>
<sequence>MVWLFVGATVAVYGGVMKYVLDHTSNGNKALALKK</sequence>
<reference evidence="1 2" key="1">
    <citation type="submission" date="2017-01" db="EMBL/GenBank/DDBJ databases">
        <authorList>
            <person name="Mah S.A."/>
            <person name="Swanson W.J."/>
            <person name="Moy G.W."/>
            <person name="Vacquier V.D."/>
        </authorList>
    </citation>
    <scope>NUCLEOTIDE SEQUENCE [LARGE SCALE GENOMIC DNA]</scope>
    <source>
        <strain evidence="1 2">NIO-1016</strain>
    </source>
</reference>
<gene>
    <name evidence="1" type="ORF">SAMN05443094_101371</name>
</gene>
<name>A0A1N6P3G1_9BACI</name>
<accession>A0A1N6P3G1</accession>
<dbReference type="EMBL" id="FTLX01000001">
    <property type="protein sequence ID" value="SIP98829.1"/>
    <property type="molecule type" value="Genomic_DNA"/>
</dbReference>
<evidence type="ECO:0000313" key="1">
    <source>
        <dbReference type="EMBL" id="SIP98829.1"/>
    </source>
</evidence>
<evidence type="ECO:0000313" key="2">
    <source>
        <dbReference type="Proteomes" id="UP000186385"/>
    </source>
</evidence>
<protein>
    <submittedName>
        <fullName evidence="1">Uncharacterized protein</fullName>
    </submittedName>
</protein>
<dbReference type="AlphaFoldDB" id="A0A1N6P3G1"/>
<proteinExistence type="predicted"/>